<reference evidence="1" key="1">
    <citation type="submission" date="2021-12" db="EMBL/GenBank/DDBJ databases">
        <title>Curvularia clavata genome.</title>
        <authorList>
            <person name="Cao Y."/>
        </authorList>
    </citation>
    <scope>NUCLEOTIDE SEQUENCE</scope>
    <source>
        <strain evidence="1">Yc1106</strain>
    </source>
</reference>
<organism evidence="1 2">
    <name type="scientific">Curvularia clavata</name>
    <dbReference type="NCBI Taxonomy" id="95742"/>
    <lineage>
        <taxon>Eukaryota</taxon>
        <taxon>Fungi</taxon>
        <taxon>Dikarya</taxon>
        <taxon>Ascomycota</taxon>
        <taxon>Pezizomycotina</taxon>
        <taxon>Dothideomycetes</taxon>
        <taxon>Pleosporomycetidae</taxon>
        <taxon>Pleosporales</taxon>
        <taxon>Pleosporineae</taxon>
        <taxon>Pleosporaceae</taxon>
        <taxon>Curvularia</taxon>
    </lineage>
</organism>
<protein>
    <submittedName>
        <fullName evidence="1">Uncharacterized protein</fullName>
    </submittedName>
</protein>
<dbReference type="VEuPathDB" id="FungiDB:yc1106_05019"/>
<dbReference type="AlphaFoldDB" id="A0A9Q8Z8R9"/>
<evidence type="ECO:0000313" key="2">
    <source>
        <dbReference type="Proteomes" id="UP001056012"/>
    </source>
</evidence>
<gene>
    <name evidence="1" type="ORF">yc1106_05019</name>
</gene>
<keyword evidence="2" id="KW-1185">Reference proteome</keyword>
<sequence>MAPSQASINDRITEMLKSIKDILKSNFKQLAREYSVLYQRLLARSKGRPTYSQHSSGTYKLAKA</sequence>
<dbReference type="EMBL" id="CP089276">
    <property type="protein sequence ID" value="USP77745.1"/>
    <property type="molecule type" value="Genomic_DNA"/>
</dbReference>
<dbReference type="OrthoDB" id="4368338at2759"/>
<name>A0A9Q8Z8R9_CURCL</name>
<proteinExistence type="predicted"/>
<dbReference type="Proteomes" id="UP001056012">
    <property type="component" value="Chromosome 3"/>
</dbReference>
<accession>A0A9Q8Z8R9</accession>
<evidence type="ECO:0000313" key="1">
    <source>
        <dbReference type="EMBL" id="USP77745.1"/>
    </source>
</evidence>